<evidence type="ECO:0000313" key="2">
    <source>
        <dbReference type="Proteomes" id="UP001497512"/>
    </source>
</evidence>
<dbReference type="SUPFAM" id="SSF53383">
    <property type="entry name" value="PLP-dependent transferases"/>
    <property type="match status" value="1"/>
</dbReference>
<evidence type="ECO:0000313" key="1">
    <source>
        <dbReference type="EMBL" id="CAK9188961.1"/>
    </source>
</evidence>
<protein>
    <submittedName>
        <fullName evidence="1">Uncharacterized protein</fullName>
    </submittedName>
</protein>
<keyword evidence="2" id="KW-1185">Reference proteome</keyword>
<organism evidence="1 2">
    <name type="scientific">Sphagnum troendelagicum</name>
    <dbReference type="NCBI Taxonomy" id="128251"/>
    <lineage>
        <taxon>Eukaryota</taxon>
        <taxon>Viridiplantae</taxon>
        <taxon>Streptophyta</taxon>
        <taxon>Embryophyta</taxon>
        <taxon>Bryophyta</taxon>
        <taxon>Sphagnophytina</taxon>
        <taxon>Sphagnopsida</taxon>
        <taxon>Sphagnales</taxon>
        <taxon>Sphagnaceae</taxon>
        <taxon>Sphagnum</taxon>
    </lineage>
</organism>
<dbReference type="EMBL" id="CAXANX010000042">
    <property type="protein sequence ID" value="CAK9188961.1"/>
    <property type="molecule type" value="Genomic_DNA"/>
</dbReference>
<dbReference type="InterPro" id="IPR015424">
    <property type="entry name" value="PyrdxlP-dep_Trfase"/>
</dbReference>
<dbReference type="Gene3D" id="3.40.640.10">
    <property type="entry name" value="Type I PLP-dependent aspartate aminotransferase-like (Major domain)"/>
    <property type="match status" value="1"/>
</dbReference>
<dbReference type="Proteomes" id="UP001497512">
    <property type="component" value="Unassembled WGS sequence"/>
</dbReference>
<accession>A0ABP0T755</accession>
<dbReference type="InterPro" id="IPR015421">
    <property type="entry name" value="PyrdxlP-dep_Trfase_major"/>
</dbReference>
<gene>
    <name evidence="1" type="ORF">CSSPTR1EN2_LOCUS24158</name>
</gene>
<comment type="caution">
    <text evidence="1">The sequence shown here is derived from an EMBL/GenBank/DDBJ whole genome shotgun (WGS) entry which is preliminary data.</text>
</comment>
<name>A0ABP0T755_9BRYO</name>
<sequence length="171" mass="18889">MDATIVRIPSRDRRWRNCEWDIDGSSGLFSRGSLPCLEQGETRGLGCVGCPNGGLFFDRDTCVCGQGSRTVGLGMQALRLVPVDDEYRIDVQALKKMIQEDRQQGFTPFCIVGNAGMQSELTSWEMNRIYVGLLLSTVLSTMRVQKSSGISRVGTNGQLSSAQKCIVKRLF</sequence>
<proteinExistence type="predicted"/>
<reference evidence="1" key="1">
    <citation type="submission" date="2024-02" db="EMBL/GenBank/DDBJ databases">
        <authorList>
            <consortium name="ELIXIR-Norway"/>
            <consortium name="Elixir Norway"/>
        </authorList>
    </citation>
    <scope>NUCLEOTIDE SEQUENCE</scope>
</reference>